<dbReference type="OrthoDB" id="10484289at2759"/>
<protein>
    <submittedName>
        <fullName evidence="1">Putative glycosyl</fullName>
    </submittedName>
</protein>
<comment type="caution">
    <text evidence="1">The sequence shown here is derived from an EMBL/GenBank/DDBJ whole genome shotgun (WGS) entry which is preliminary data.</text>
</comment>
<dbReference type="Proteomes" id="UP000286134">
    <property type="component" value="Unassembled WGS sequence"/>
</dbReference>
<reference evidence="1 2" key="1">
    <citation type="journal article" date="2018" name="BMC Genomics">
        <title>Comparative genome analyses reveal sequence features reflecting distinct modes of host-adaptation between dicot and monocot powdery mildew.</title>
        <authorList>
            <person name="Wu Y."/>
            <person name="Ma X."/>
            <person name="Pan Z."/>
            <person name="Kale S.D."/>
            <person name="Song Y."/>
            <person name="King H."/>
            <person name="Zhang Q."/>
            <person name="Presley C."/>
            <person name="Deng X."/>
            <person name="Wei C.I."/>
            <person name="Xiao S."/>
        </authorList>
    </citation>
    <scope>NUCLEOTIDE SEQUENCE [LARGE SCALE GENOMIC DNA]</scope>
    <source>
        <strain evidence="1">UMSG2</strain>
    </source>
</reference>
<name>A0A420I562_9PEZI</name>
<keyword evidence="2" id="KW-1185">Reference proteome</keyword>
<accession>A0A420I562</accession>
<evidence type="ECO:0000313" key="1">
    <source>
        <dbReference type="EMBL" id="RKF64796.1"/>
    </source>
</evidence>
<organism evidence="1 2">
    <name type="scientific">Erysiphe neolycopersici</name>
    <dbReference type="NCBI Taxonomy" id="212602"/>
    <lineage>
        <taxon>Eukaryota</taxon>
        <taxon>Fungi</taxon>
        <taxon>Dikarya</taxon>
        <taxon>Ascomycota</taxon>
        <taxon>Pezizomycotina</taxon>
        <taxon>Leotiomycetes</taxon>
        <taxon>Erysiphales</taxon>
        <taxon>Erysiphaceae</taxon>
        <taxon>Erysiphe</taxon>
    </lineage>
</organism>
<evidence type="ECO:0000313" key="2">
    <source>
        <dbReference type="Proteomes" id="UP000286134"/>
    </source>
</evidence>
<dbReference type="EMBL" id="MCFK01001623">
    <property type="protein sequence ID" value="RKF64796.1"/>
    <property type="molecule type" value="Genomic_DNA"/>
</dbReference>
<sequence>MTDRQASIIAQEVYNATASDITDNINKRMEEYEDENLYDDGELHGYFVADFHKFTIRTFKKTTDPVKHLRDFLRKKNVFIQKSRVQSNPFSSY</sequence>
<gene>
    <name evidence="1" type="ORF">OnM2_016079</name>
</gene>
<dbReference type="AlphaFoldDB" id="A0A420I562"/>
<proteinExistence type="predicted"/>